<dbReference type="GO" id="GO:0005524">
    <property type="term" value="F:ATP binding"/>
    <property type="evidence" value="ECO:0007669"/>
    <property type="project" value="UniProtKB-UniRule"/>
</dbReference>
<keyword evidence="2 8" id="KW-0963">Cytoplasm</keyword>
<dbReference type="EMBL" id="SORX01000005">
    <property type="protein sequence ID" value="TFE00950.1"/>
    <property type="molecule type" value="Genomic_DNA"/>
</dbReference>
<dbReference type="PANTHER" id="PTHR10695">
    <property type="entry name" value="DEPHOSPHO-COA KINASE-RELATED"/>
    <property type="match status" value="1"/>
</dbReference>
<dbReference type="NCBIfam" id="TIGR00152">
    <property type="entry name" value="dephospho-CoA kinase"/>
    <property type="match status" value="1"/>
</dbReference>
<comment type="subcellular location">
    <subcellularLocation>
        <location evidence="8">Cytoplasm</location>
    </subcellularLocation>
</comment>
<comment type="catalytic activity">
    <reaction evidence="8">
        <text>3'-dephospho-CoA + ATP = ADP + CoA + H(+)</text>
        <dbReference type="Rhea" id="RHEA:18245"/>
        <dbReference type="ChEBI" id="CHEBI:15378"/>
        <dbReference type="ChEBI" id="CHEBI:30616"/>
        <dbReference type="ChEBI" id="CHEBI:57287"/>
        <dbReference type="ChEBI" id="CHEBI:57328"/>
        <dbReference type="ChEBI" id="CHEBI:456216"/>
        <dbReference type="EC" id="2.7.1.24"/>
    </reaction>
</comment>
<sequence>MIIGLTGSIATGKSTIASELIRLGYTVVDADQSARKVVQPGEQASLKIRETFGDEVFTEHGQLDRPKLGEIIFNHEHKRKQLNEIVHPAVRADMLSQKDQALEKGKKTVFLDIPLLFESELQWMVDKVLVVYAPEKTQKERLMKRNDYNEEEAASRISSQISIEKKREQANAVIDNSGSIEQSIDQLNKLIKDWGLTP</sequence>
<accession>A0A4Y8LFW1</accession>
<feature type="binding site" evidence="8">
    <location>
        <begin position="10"/>
        <end position="15"/>
    </location>
    <ligand>
        <name>ATP</name>
        <dbReference type="ChEBI" id="CHEBI:30616"/>
    </ligand>
</feature>
<evidence type="ECO:0000256" key="2">
    <source>
        <dbReference type="ARBA" id="ARBA00022490"/>
    </source>
</evidence>
<name>A0A4Y8LFW1_9BACL</name>
<evidence type="ECO:0000256" key="4">
    <source>
        <dbReference type="ARBA" id="ARBA00022741"/>
    </source>
</evidence>
<evidence type="ECO:0000313" key="10">
    <source>
        <dbReference type="EMBL" id="TFE00950.1"/>
    </source>
</evidence>
<dbReference type="Proteomes" id="UP000297776">
    <property type="component" value="Unassembled WGS sequence"/>
</dbReference>
<dbReference type="GO" id="GO:0015937">
    <property type="term" value="P:coenzyme A biosynthetic process"/>
    <property type="evidence" value="ECO:0007669"/>
    <property type="project" value="UniProtKB-UniRule"/>
</dbReference>
<dbReference type="GO" id="GO:0004140">
    <property type="term" value="F:dephospho-CoA kinase activity"/>
    <property type="evidence" value="ECO:0007669"/>
    <property type="project" value="UniProtKB-UniRule"/>
</dbReference>
<evidence type="ECO:0000313" key="11">
    <source>
        <dbReference type="Proteomes" id="UP000297776"/>
    </source>
</evidence>
<dbReference type="CDD" id="cd02022">
    <property type="entry name" value="DPCK"/>
    <property type="match status" value="1"/>
</dbReference>
<dbReference type="HAMAP" id="MF_00376">
    <property type="entry name" value="Dephospho_CoA_kinase"/>
    <property type="match status" value="1"/>
</dbReference>
<comment type="pathway">
    <text evidence="8">Cofactor biosynthesis; coenzyme A biosynthesis; CoA from (R)-pantothenate: step 5/5.</text>
</comment>
<evidence type="ECO:0000256" key="1">
    <source>
        <dbReference type="ARBA" id="ARBA00009018"/>
    </source>
</evidence>
<dbReference type="PANTHER" id="PTHR10695:SF46">
    <property type="entry name" value="BIFUNCTIONAL COENZYME A SYNTHASE-RELATED"/>
    <property type="match status" value="1"/>
</dbReference>
<dbReference type="FunFam" id="3.40.50.300:FF:000991">
    <property type="entry name" value="Dephospho-CoA kinase"/>
    <property type="match status" value="1"/>
</dbReference>
<evidence type="ECO:0000256" key="3">
    <source>
        <dbReference type="ARBA" id="ARBA00022679"/>
    </source>
</evidence>
<keyword evidence="7 8" id="KW-0173">Coenzyme A biosynthesis</keyword>
<dbReference type="AlphaFoldDB" id="A0A4Y8LFW1"/>
<reference evidence="10 11" key="1">
    <citation type="submission" date="2019-03" db="EMBL/GenBank/DDBJ databases">
        <authorList>
            <person name="Yang Y."/>
        </authorList>
    </citation>
    <scope>NUCLEOTIDE SEQUENCE [LARGE SCALE GENOMIC DNA]</scope>
    <source>
        <strain evidence="10 11">ASL-1</strain>
    </source>
</reference>
<evidence type="ECO:0000256" key="5">
    <source>
        <dbReference type="ARBA" id="ARBA00022777"/>
    </source>
</evidence>
<keyword evidence="6 8" id="KW-0067">ATP-binding</keyword>
<dbReference type="SUPFAM" id="SSF52540">
    <property type="entry name" value="P-loop containing nucleoside triphosphate hydrolases"/>
    <property type="match status" value="1"/>
</dbReference>
<dbReference type="Pfam" id="PF01121">
    <property type="entry name" value="CoaE"/>
    <property type="match status" value="1"/>
</dbReference>
<comment type="similarity">
    <text evidence="1 8">Belongs to the CoaE family.</text>
</comment>
<dbReference type="GO" id="GO:0005737">
    <property type="term" value="C:cytoplasm"/>
    <property type="evidence" value="ECO:0007669"/>
    <property type="project" value="UniProtKB-SubCell"/>
</dbReference>
<dbReference type="Gene3D" id="3.40.50.300">
    <property type="entry name" value="P-loop containing nucleotide triphosphate hydrolases"/>
    <property type="match status" value="1"/>
</dbReference>
<dbReference type="UniPathway" id="UPA00241">
    <property type="reaction ID" value="UER00356"/>
</dbReference>
<dbReference type="RefSeq" id="WP_134381575.1">
    <property type="nucleotide sequence ID" value="NZ_SORX01000005.1"/>
</dbReference>
<keyword evidence="3 8" id="KW-0808">Transferase</keyword>
<proteinExistence type="inferred from homology"/>
<evidence type="ECO:0000256" key="8">
    <source>
        <dbReference type="HAMAP-Rule" id="MF_00376"/>
    </source>
</evidence>
<dbReference type="OrthoDB" id="9812943at2"/>
<comment type="function">
    <text evidence="8">Catalyzes the phosphorylation of the 3'-hydroxyl group of dephosphocoenzyme A to form coenzyme A.</text>
</comment>
<dbReference type="InterPro" id="IPR001977">
    <property type="entry name" value="Depp_CoAkinase"/>
</dbReference>
<dbReference type="PROSITE" id="PS51219">
    <property type="entry name" value="DPCK"/>
    <property type="match status" value="1"/>
</dbReference>
<keyword evidence="11" id="KW-1185">Reference proteome</keyword>
<evidence type="ECO:0000256" key="7">
    <source>
        <dbReference type="ARBA" id="ARBA00022993"/>
    </source>
</evidence>
<dbReference type="InterPro" id="IPR027417">
    <property type="entry name" value="P-loop_NTPase"/>
</dbReference>
<gene>
    <name evidence="8" type="primary">coaE</name>
    <name evidence="10" type="ORF">E2626_09780</name>
</gene>
<protein>
    <recommendedName>
        <fullName evidence="8 9">Dephospho-CoA kinase</fullName>
        <ecNumber evidence="8 9">2.7.1.24</ecNumber>
    </recommendedName>
    <alternativeName>
        <fullName evidence="8">Dephosphocoenzyme A kinase</fullName>
    </alternativeName>
</protein>
<evidence type="ECO:0000256" key="6">
    <source>
        <dbReference type="ARBA" id="ARBA00022840"/>
    </source>
</evidence>
<organism evidence="10 11">
    <name type="scientific">Jeotgalibacillus salarius</name>
    <dbReference type="NCBI Taxonomy" id="546023"/>
    <lineage>
        <taxon>Bacteria</taxon>
        <taxon>Bacillati</taxon>
        <taxon>Bacillota</taxon>
        <taxon>Bacilli</taxon>
        <taxon>Bacillales</taxon>
        <taxon>Caryophanaceae</taxon>
        <taxon>Jeotgalibacillus</taxon>
    </lineage>
</organism>
<keyword evidence="4 8" id="KW-0547">Nucleotide-binding</keyword>
<keyword evidence="5 8" id="KW-0418">Kinase</keyword>
<evidence type="ECO:0000256" key="9">
    <source>
        <dbReference type="NCBIfam" id="TIGR00152"/>
    </source>
</evidence>
<comment type="caution">
    <text evidence="10">The sequence shown here is derived from an EMBL/GenBank/DDBJ whole genome shotgun (WGS) entry which is preliminary data.</text>
</comment>
<dbReference type="EC" id="2.7.1.24" evidence="8 9"/>